<evidence type="ECO:0000313" key="9">
    <source>
        <dbReference type="EMBL" id="AKD26341.1"/>
    </source>
</evidence>
<keyword evidence="5" id="KW-0133">Cell shape</keyword>
<dbReference type="Proteomes" id="UP000061135">
    <property type="component" value="Chromosome"/>
</dbReference>
<evidence type="ECO:0000256" key="4">
    <source>
        <dbReference type="ARBA" id="ARBA00022692"/>
    </source>
</evidence>
<proteinExistence type="inferred from homology"/>
<dbReference type="InterPro" id="IPR007227">
    <property type="entry name" value="Cell_shape_determining_MreD"/>
</dbReference>
<feature type="transmembrane region" description="Helical" evidence="8">
    <location>
        <begin position="108"/>
        <end position="128"/>
    </location>
</feature>
<keyword evidence="10" id="KW-1185">Reference proteome</keyword>
<comment type="subcellular location">
    <subcellularLocation>
        <location evidence="1">Cell membrane</location>
        <topology evidence="1">Multi-pass membrane protein</topology>
    </subcellularLocation>
</comment>
<evidence type="ECO:0000313" key="10">
    <source>
        <dbReference type="Proteomes" id="UP000061135"/>
    </source>
</evidence>
<feature type="transmembrane region" description="Helical" evidence="8">
    <location>
        <begin position="12"/>
        <end position="31"/>
    </location>
</feature>
<dbReference type="EMBL" id="CP007501">
    <property type="protein sequence ID" value="AKD26341.1"/>
    <property type="molecule type" value="Genomic_DNA"/>
</dbReference>
<dbReference type="PANTHER" id="PTHR37484">
    <property type="entry name" value="ROD SHAPE-DETERMINING PROTEIN MRED"/>
    <property type="match status" value="1"/>
</dbReference>
<dbReference type="Pfam" id="PF04093">
    <property type="entry name" value="MreD"/>
    <property type="match status" value="1"/>
</dbReference>
<dbReference type="PANTHER" id="PTHR37484:SF1">
    <property type="entry name" value="ROD SHAPE-DETERMINING PROTEIN MRED"/>
    <property type="match status" value="1"/>
</dbReference>
<keyword evidence="7 8" id="KW-0472">Membrane</keyword>
<sequence>MIDFQSGYILRPVSAVFIYFSLFCALLLNLLPIGNYGWVPDWLIICIIFWNIHQHRYVGVIIAFILGLLMDVHNSDLLGINAFSYSLVAYFAISWHRRIVALTAFTQAMHLLPIFLLVSLFPVLAHWFLSGEVYWWALTGAIQALIEAMLWPLATRILLSPQRRPIDVDHNRPL</sequence>
<evidence type="ECO:0000256" key="8">
    <source>
        <dbReference type="SAM" id="Phobius"/>
    </source>
</evidence>
<dbReference type="OrthoDB" id="5297408at2"/>
<dbReference type="RefSeq" id="WP_046330976.1">
    <property type="nucleotide sequence ID" value="NZ_CP007501.1"/>
</dbReference>
<dbReference type="PATRIC" id="fig|576611.7.peg.2037"/>
<feature type="transmembrane region" description="Helical" evidence="8">
    <location>
        <begin position="78"/>
        <end position="96"/>
    </location>
</feature>
<organism evidence="9 10">
    <name type="scientific">Polynucleobacter duraquae</name>
    <dbReference type="NCBI Taxonomy" id="1835254"/>
    <lineage>
        <taxon>Bacteria</taxon>
        <taxon>Pseudomonadati</taxon>
        <taxon>Pseudomonadota</taxon>
        <taxon>Betaproteobacteria</taxon>
        <taxon>Burkholderiales</taxon>
        <taxon>Burkholderiaceae</taxon>
        <taxon>Polynucleobacter</taxon>
    </lineage>
</organism>
<name>A0A0E3ZN65_9BURK</name>
<evidence type="ECO:0000256" key="5">
    <source>
        <dbReference type="ARBA" id="ARBA00022960"/>
    </source>
</evidence>
<dbReference type="STRING" id="1835254.CL55_00020080"/>
<dbReference type="GO" id="GO:0008360">
    <property type="term" value="P:regulation of cell shape"/>
    <property type="evidence" value="ECO:0007669"/>
    <property type="project" value="UniProtKB-KW"/>
</dbReference>
<keyword evidence="3" id="KW-1003">Cell membrane</keyword>
<gene>
    <name evidence="9" type="ORF">CL55_00020080</name>
</gene>
<protein>
    <submittedName>
        <fullName evidence="9">Rod shape-determining protein MreD</fullName>
    </submittedName>
</protein>
<evidence type="ECO:0000256" key="2">
    <source>
        <dbReference type="ARBA" id="ARBA00007776"/>
    </source>
</evidence>
<dbReference type="NCBIfam" id="TIGR03426">
    <property type="entry name" value="shape_MreD"/>
    <property type="match status" value="1"/>
</dbReference>
<evidence type="ECO:0000256" key="1">
    <source>
        <dbReference type="ARBA" id="ARBA00004651"/>
    </source>
</evidence>
<keyword evidence="4 8" id="KW-0812">Transmembrane</keyword>
<evidence type="ECO:0000256" key="3">
    <source>
        <dbReference type="ARBA" id="ARBA00022475"/>
    </source>
</evidence>
<evidence type="ECO:0000256" key="6">
    <source>
        <dbReference type="ARBA" id="ARBA00022989"/>
    </source>
</evidence>
<dbReference type="KEGG" id="pdq:CL55_00020080"/>
<dbReference type="PIRSF" id="PIRSF018472">
    <property type="entry name" value="MreD_proteobac"/>
    <property type="match status" value="1"/>
</dbReference>
<dbReference type="AlphaFoldDB" id="A0A0E3ZN65"/>
<dbReference type="HOGENOM" id="CLU_119315_1_0_4"/>
<keyword evidence="6 8" id="KW-1133">Transmembrane helix</keyword>
<accession>A0A0E3ZN65</accession>
<evidence type="ECO:0000256" key="7">
    <source>
        <dbReference type="ARBA" id="ARBA00023136"/>
    </source>
</evidence>
<dbReference type="InterPro" id="IPR026034">
    <property type="entry name" value="MreD_proteobac"/>
</dbReference>
<reference evidence="9 10" key="1">
    <citation type="submission" date="2014-03" db="EMBL/GenBank/DDBJ databases">
        <title>Genome of Polynucleobacter strain MWH-MoK4.</title>
        <authorList>
            <person name="Hahn M.W."/>
        </authorList>
    </citation>
    <scope>NUCLEOTIDE SEQUENCE [LARGE SCALE GENOMIC DNA]</scope>
    <source>
        <strain evidence="9 10">MWH-MoK4</strain>
    </source>
</reference>
<comment type="similarity">
    <text evidence="2">Belongs to the MreD family.</text>
</comment>
<dbReference type="GO" id="GO:0005886">
    <property type="term" value="C:plasma membrane"/>
    <property type="evidence" value="ECO:0007669"/>
    <property type="project" value="UniProtKB-SubCell"/>
</dbReference>
<feature type="transmembrane region" description="Helical" evidence="8">
    <location>
        <begin position="134"/>
        <end position="154"/>
    </location>
</feature>